<name>A0ABY8VEC9_9CORY</name>
<evidence type="ECO:0000256" key="1">
    <source>
        <dbReference type="SAM" id="MobiDB-lite"/>
    </source>
</evidence>
<keyword evidence="2" id="KW-0812">Transmembrane</keyword>
<evidence type="ECO:0000256" key="2">
    <source>
        <dbReference type="SAM" id="Phobius"/>
    </source>
</evidence>
<accession>A0ABY8VEC9</accession>
<feature type="region of interest" description="Disordered" evidence="1">
    <location>
        <begin position="182"/>
        <end position="212"/>
    </location>
</feature>
<keyword evidence="2" id="KW-0472">Membrane</keyword>
<reference evidence="3 4" key="1">
    <citation type="submission" date="2023-05" db="EMBL/GenBank/DDBJ databases">
        <title>Corynebacterium suedekumii sp. nov. and Corynebacterium breve sp. nov. isolated from raw cow's milk.</title>
        <authorList>
            <person name="Baer M.K."/>
            <person name="Mehl L."/>
            <person name="Hellmuth R."/>
            <person name="Marke G."/>
            <person name="Lipski A."/>
        </authorList>
    </citation>
    <scope>NUCLEOTIDE SEQUENCE [LARGE SCALE GENOMIC DNA]</scope>
    <source>
        <strain evidence="3 4">R4</strain>
    </source>
</reference>
<feature type="transmembrane region" description="Helical" evidence="2">
    <location>
        <begin position="83"/>
        <end position="109"/>
    </location>
</feature>
<feature type="transmembrane region" description="Helical" evidence="2">
    <location>
        <begin position="30"/>
        <end position="55"/>
    </location>
</feature>
<gene>
    <name evidence="3" type="ORF">QP027_01055</name>
</gene>
<proteinExistence type="predicted"/>
<feature type="compositionally biased region" description="Basic and acidic residues" evidence="1">
    <location>
        <begin position="196"/>
        <end position="212"/>
    </location>
</feature>
<protein>
    <recommendedName>
        <fullName evidence="5">DUF2975 domain-containing protein</fullName>
    </recommendedName>
</protein>
<evidence type="ECO:0008006" key="5">
    <source>
        <dbReference type="Google" id="ProtNLM"/>
    </source>
</evidence>
<evidence type="ECO:0000313" key="4">
    <source>
        <dbReference type="Proteomes" id="UP001225598"/>
    </source>
</evidence>
<dbReference type="Proteomes" id="UP001225598">
    <property type="component" value="Chromosome"/>
</dbReference>
<dbReference type="RefSeq" id="WP_284825342.1">
    <property type="nucleotide sequence ID" value="NZ_CP126969.1"/>
</dbReference>
<evidence type="ECO:0000313" key="3">
    <source>
        <dbReference type="EMBL" id="WIM68019.1"/>
    </source>
</evidence>
<keyword evidence="2" id="KW-1133">Transmembrane helix</keyword>
<dbReference type="EMBL" id="CP126969">
    <property type="protein sequence ID" value="WIM68019.1"/>
    <property type="molecule type" value="Genomic_DNA"/>
</dbReference>
<feature type="transmembrane region" description="Helical" evidence="2">
    <location>
        <begin position="121"/>
        <end position="140"/>
    </location>
</feature>
<keyword evidence="4" id="KW-1185">Reference proteome</keyword>
<organism evidence="3 4">
    <name type="scientific">Corynebacterium breve</name>
    <dbReference type="NCBI Taxonomy" id="3049799"/>
    <lineage>
        <taxon>Bacteria</taxon>
        <taxon>Bacillati</taxon>
        <taxon>Actinomycetota</taxon>
        <taxon>Actinomycetes</taxon>
        <taxon>Mycobacteriales</taxon>
        <taxon>Corynebacteriaceae</taxon>
        <taxon>Corynebacterium</taxon>
    </lineage>
</organism>
<sequence>MTVAQKPDKPVHKDGQAKKLKSDMPETVRYLVWVWTFAVAGEAIHQILTIVAALVDPAALRASAKEAAKDNEMVTDSVLNLSVYLSIAFMASITLVIIGILVWMLVVFAKRQKWAGYARRLLFLFSIFFSIRLLTVFLTTTGGSSVPVALILVDGIIQIAVGVAAACGMYFASQQEALKWTGEDQDPRFNSFNGTSEKKSDKDQTDKPGKSS</sequence>
<feature type="transmembrane region" description="Helical" evidence="2">
    <location>
        <begin position="146"/>
        <end position="172"/>
    </location>
</feature>